<evidence type="ECO:0000256" key="1">
    <source>
        <dbReference type="ARBA" id="ARBA00001974"/>
    </source>
</evidence>
<dbReference type="InterPro" id="IPR050281">
    <property type="entry name" value="Flavin_monoamine_oxidase"/>
</dbReference>
<comment type="pathway">
    <text evidence="2">Plant hormone metabolism; auxin biosynthesis.</text>
</comment>
<feature type="domain" description="Amine oxidase" evidence="9">
    <location>
        <begin position="113"/>
        <end position="426"/>
    </location>
</feature>
<evidence type="ECO:0000256" key="4">
    <source>
        <dbReference type="ARBA" id="ARBA00012535"/>
    </source>
</evidence>
<dbReference type="InterPro" id="IPR036188">
    <property type="entry name" value="FAD/NAD-bd_sf"/>
</dbReference>
<name>A0ABY7T426_9SPHI</name>
<evidence type="ECO:0000256" key="7">
    <source>
        <dbReference type="ARBA" id="ARBA00023070"/>
    </source>
</evidence>
<organism evidence="10 11">
    <name type="scientific">Mucilaginibacter jinjuensis</name>
    <dbReference type="NCBI Taxonomy" id="1176721"/>
    <lineage>
        <taxon>Bacteria</taxon>
        <taxon>Pseudomonadati</taxon>
        <taxon>Bacteroidota</taxon>
        <taxon>Sphingobacteriia</taxon>
        <taxon>Sphingobacteriales</taxon>
        <taxon>Sphingobacteriaceae</taxon>
        <taxon>Mucilaginibacter</taxon>
    </lineage>
</organism>
<evidence type="ECO:0000313" key="11">
    <source>
        <dbReference type="Proteomes" id="UP001216139"/>
    </source>
</evidence>
<gene>
    <name evidence="10" type="ORF">PQO05_20915</name>
</gene>
<dbReference type="PRINTS" id="PR00757">
    <property type="entry name" value="AMINEOXDASEF"/>
</dbReference>
<dbReference type="PANTHER" id="PTHR10742:SF410">
    <property type="entry name" value="LYSINE-SPECIFIC HISTONE DEMETHYLASE 2"/>
    <property type="match status" value="1"/>
</dbReference>
<proteinExistence type="inferred from homology"/>
<dbReference type="RefSeq" id="WP_273629396.1">
    <property type="nucleotide sequence ID" value="NZ_CP117167.1"/>
</dbReference>
<dbReference type="EC" id="1.13.12.3" evidence="4"/>
<evidence type="ECO:0000313" key="10">
    <source>
        <dbReference type="EMBL" id="WCT11204.1"/>
    </source>
</evidence>
<evidence type="ECO:0000256" key="2">
    <source>
        <dbReference type="ARBA" id="ARBA00004814"/>
    </source>
</evidence>
<sequence length="429" mass="47284">MKNIIVIGAGATGLMAARLLAKAGKQVIVLEARNRTGGRIHSIDDASFFKGAELGAEFVHGDLPVTLALLDEAGIGYSHAGAEMWHYKNGKLSADDVEVVGWGELMANLIKLRHDTSISNFLNEYFPEEKYEALKKSVLRFVAGYDTADPDKASAFALREEWQNEDDGAQHRVEGGYCRMINYLVDEIKSSGNKIYLNAPVKAIDWSGGLTKVITLTGDTYEAEKVLLALPLGILQLSSEHNSHITFQPEIPAHYNALQQIGFGAIIKILLRFDEPFWEHARGKDLSNMTFLLSEEKVPTWWTQAPQHEPVLTGWLGGGPAKAFEHASEDELFDMAIVSLSNIFDISIAELKDKLIARYIVNWTADPYTRGSYAYDTVTSAQARSVLSFPVKKTLYFAGEYLYQGPSMGTVEAALTSGKKAAETILTDL</sequence>
<keyword evidence="6" id="KW-0560">Oxidoreductase</keyword>
<dbReference type="EMBL" id="CP117167">
    <property type="protein sequence ID" value="WCT11204.1"/>
    <property type="molecule type" value="Genomic_DNA"/>
</dbReference>
<dbReference type="Proteomes" id="UP001216139">
    <property type="component" value="Chromosome"/>
</dbReference>
<comment type="catalytic activity">
    <reaction evidence="8">
        <text>L-tryptophan + O2 = indole-3-acetamide + CO2 + H2O</text>
        <dbReference type="Rhea" id="RHEA:16165"/>
        <dbReference type="ChEBI" id="CHEBI:15377"/>
        <dbReference type="ChEBI" id="CHEBI:15379"/>
        <dbReference type="ChEBI" id="CHEBI:16031"/>
        <dbReference type="ChEBI" id="CHEBI:16526"/>
        <dbReference type="ChEBI" id="CHEBI:57912"/>
        <dbReference type="EC" id="1.13.12.3"/>
    </reaction>
</comment>
<dbReference type="PANTHER" id="PTHR10742">
    <property type="entry name" value="FLAVIN MONOAMINE OXIDASE"/>
    <property type="match status" value="1"/>
</dbReference>
<dbReference type="InterPro" id="IPR002937">
    <property type="entry name" value="Amino_oxidase"/>
</dbReference>
<dbReference type="Pfam" id="PF01593">
    <property type="entry name" value="Amino_oxidase"/>
    <property type="match status" value="2"/>
</dbReference>
<comment type="cofactor">
    <cofactor evidence="1">
        <name>FAD</name>
        <dbReference type="ChEBI" id="CHEBI:57692"/>
    </cofactor>
</comment>
<protein>
    <recommendedName>
        <fullName evidence="5">Tryptophan 2-monooxygenase</fullName>
        <ecNumber evidence="4">1.13.12.3</ecNumber>
    </recommendedName>
</protein>
<dbReference type="SUPFAM" id="SSF51905">
    <property type="entry name" value="FAD/NAD(P)-binding domain"/>
    <property type="match status" value="1"/>
</dbReference>
<feature type="domain" description="Amine oxidase" evidence="9">
    <location>
        <begin position="12"/>
        <end position="76"/>
    </location>
</feature>
<keyword evidence="7" id="KW-0073">Auxin biosynthesis</keyword>
<dbReference type="Gene3D" id="3.50.50.60">
    <property type="entry name" value="FAD/NAD(P)-binding domain"/>
    <property type="match status" value="1"/>
</dbReference>
<evidence type="ECO:0000256" key="8">
    <source>
        <dbReference type="ARBA" id="ARBA00047321"/>
    </source>
</evidence>
<dbReference type="SUPFAM" id="SSF54373">
    <property type="entry name" value="FAD-linked reductases, C-terminal domain"/>
    <property type="match status" value="1"/>
</dbReference>
<accession>A0ABY7T426</accession>
<evidence type="ECO:0000256" key="5">
    <source>
        <dbReference type="ARBA" id="ARBA00017871"/>
    </source>
</evidence>
<keyword evidence="11" id="KW-1185">Reference proteome</keyword>
<reference evidence="10 11" key="1">
    <citation type="submission" date="2023-02" db="EMBL/GenBank/DDBJ databases">
        <title>Genome sequence of Mucilaginibacter jinjuensis strain KACC 16571.</title>
        <authorList>
            <person name="Kim S."/>
            <person name="Heo J."/>
            <person name="Kwon S.-W."/>
        </authorList>
    </citation>
    <scope>NUCLEOTIDE SEQUENCE [LARGE SCALE GENOMIC DNA]</scope>
    <source>
        <strain evidence="10 11">KACC 16571</strain>
    </source>
</reference>
<comment type="similarity">
    <text evidence="3">Belongs to the tryptophan 2-monooxygenase family.</text>
</comment>
<evidence type="ECO:0000256" key="3">
    <source>
        <dbReference type="ARBA" id="ARBA00005833"/>
    </source>
</evidence>
<evidence type="ECO:0000256" key="6">
    <source>
        <dbReference type="ARBA" id="ARBA00023002"/>
    </source>
</evidence>
<evidence type="ECO:0000259" key="9">
    <source>
        <dbReference type="Pfam" id="PF01593"/>
    </source>
</evidence>
<dbReference type="InterPro" id="IPR001613">
    <property type="entry name" value="Flavin_amine_oxidase"/>
</dbReference>